<organism evidence="4 5">
    <name type="scientific">Capnocytophaga granulosa</name>
    <dbReference type="NCBI Taxonomy" id="45242"/>
    <lineage>
        <taxon>Bacteria</taxon>
        <taxon>Pseudomonadati</taxon>
        <taxon>Bacteroidota</taxon>
        <taxon>Flavobacteriia</taxon>
        <taxon>Flavobacteriales</taxon>
        <taxon>Flavobacteriaceae</taxon>
        <taxon>Capnocytophaga</taxon>
    </lineage>
</organism>
<evidence type="ECO:0000259" key="2">
    <source>
        <dbReference type="Pfam" id="PF11738"/>
    </source>
</evidence>
<gene>
    <name evidence="4" type="ORF">SAMN05444420_10856</name>
</gene>
<protein>
    <recommendedName>
        <fullName evidence="6">DUF3298 domain-containing protein</fullName>
    </recommendedName>
</protein>
<evidence type="ECO:0000256" key="1">
    <source>
        <dbReference type="SAM" id="Phobius"/>
    </source>
</evidence>
<feature type="domain" description="DUF3298" evidence="2">
    <location>
        <begin position="168"/>
        <end position="243"/>
    </location>
</feature>
<dbReference type="Proteomes" id="UP000182771">
    <property type="component" value="Unassembled WGS sequence"/>
</dbReference>
<dbReference type="Pfam" id="PF11738">
    <property type="entry name" value="DUF3298"/>
    <property type="match status" value="1"/>
</dbReference>
<dbReference type="InterPro" id="IPR037126">
    <property type="entry name" value="PdaC/RsiV-like_sf"/>
</dbReference>
<dbReference type="InterPro" id="IPR025303">
    <property type="entry name" value="PdaC"/>
</dbReference>
<dbReference type="Gene3D" id="3.90.640.20">
    <property type="entry name" value="Heat-shock cognate protein, ATPase"/>
    <property type="match status" value="1"/>
</dbReference>
<name>A0A1H2YZ44_9FLAO</name>
<comment type="caution">
    <text evidence="4">The sequence shown here is derived from an EMBL/GenBank/DDBJ whole genome shotgun (WGS) entry which is preliminary data.</text>
</comment>
<feature type="domain" description="Deacetylase PdaC" evidence="3">
    <location>
        <begin position="46"/>
        <end position="146"/>
    </location>
</feature>
<keyword evidence="5" id="KW-1185">Reference proteome</keyword>
<feature type="transmembrane region" description="Helical" evidence="1">
    <location>
        <begin position="6"/>
        <end position="25"/>
    </location>
</feature>
<dbReference type="RefSeq" id="WP_016421133.1">
    <property type="nucleotide sequence ID" value="NZ_FNND01000008.1"/>
</dbReference>
<sequence length="259" mass="29475">MLRKKYFFITLGVIALGVVGYFLFFPSGKYKFENQEIILDDCGDGDEDCAEVSINYMLCKKPSAFAQAFNDTIQRQLVRILTAKDTVMGVKEAGELFLSQYKADKEQFEGISPYQIQIVDTILLENDALISLQRSGYEYLGGAHPINWVSYMNFKASDGTPLPQAALFTNKDKILEVAEKHFRETFNLSEEEELSENGFMFQNDIFALPKNIGFDQNHLILLYNPYEIAPYSTGVLEVKIPLSEVNPWLSFNLNAPKRK</sequence>
<keyword evidence="1" id="KW-0812">Transmembrane</keyword>
<dbReference type="OrthoDB" id="594879at2"/>
<dbReference type="EMBL" id="FNND01000008">
    <property type="protein sequence ID" value="SDX09829.1"/>
    <property type="molecule type" value="Genomic_DNA"/>
</dbReference>
<keyword evidence="1" id="KW-0472">Membrane</keyword>
<proteinExistence type="predicted"/>
<keyword evidence="1" id="KW-1133">Transmembrane helix</keyword>
<evidence type="ECO:0000313" key="5">
    <source>
        <dbReference type="Proteomes" id="UP000182771"/>
    </source>
</evidence>
<reference evidence="4 5" key="1">
    <citation type="submission" date="2016-10" db="EMBL/GenBank/DDBJ databases">
        <authorList>
            <person name="Varghese N."/>
            <person name="Submissions S."/>
        </authorList>
    </citation>
    <scope>NUCLEOTIDE SEQUENCE [LARGE SCALE GENOMIC DNA]</scope>
    <source>
        <strain evidence="4 5">DSM 11449</strain>
    </source>
</reference>
<evidence type="ECO:0000259" key="3">
    <source>
        <dbReference type="Pfam" id="PF13739"/>
    </source>
</evidence>
<dbReference type="Pfam" id="PF13739">
    <property type="entry name" value="PdaC"/>
    <property type="match status" value="1"/>
</dbReference>
<dbReference type="AlphaFoldDB" id="A0A1H2YZ44"/>
<dbReference type="InterPro" id="IPR021729">
    <property type="entry name" value="DUF3298"/>
</dbReference>
<evidence type="ECO:0008006" key="6">
    <source>
        <dbReference type="Google" id="ProtNLM"/>
    </source>
</evidence>
<evidence type="ECO:0000313" key="4">
    <source>
        <dbReference type="EMBL" id="SDX09829.1"/>
    </source>
</evidence>
<accession>A0A1H2YZ44</accession>
<dbReference type="GeneID" id="85016018"/>
<dbReference type="Gene3D" id="3.30.565.40">
    <property type="entry name" value="Fervidobacterium nodosum Rt17-B1 like"/>
    <property type="match status" value="1"/>
</dbReference>